<accession>A0A1H2QDL9</accession>
<keyword evidence="3" id="KW-1185">Reference proteome</keyword>
<dbReference type="AlphaFoldDB" id="A0A1H2QDL9"/>
<dbReference type="InterPro" id="IPR002123">
    <property type="entry name" value="Plipid/glycerol_acylTrfase"/>
</dbReference>
<evidence type="ECO:0000313" key="2">
    <source>
        <dbReference type="EMBL" id="SDW05165.1"/>
    </source>
</evidence>
<name>A0A1H2QDL9_9FLAO</name>
<dbReference type="SUPFAM" id="SSF69593">
    <property type="entry name" value="Glycerol-3-phosphate (1)-acyltransferase"/>
    <property type="match status" value="1"/>
</dbReference>
<keyword evidence="2" id="KW-0012">Acyltransferase</keyword>
<reference evidence="2 3" key="1">
    <citation type="submission" date="2016-10" db="EMBL/GenBank/DDBJ databases">
        <authorList>
            <person name="Varghese N."/>
            <person name="Submissions S."/>
        </authorList>
    </citation>
    <scope>NUCLEOTIDE SEQUENCE [LARGE SCALE GENOMIC DNA]</scope>
    <source>
        <strain evidence="2 3">DSM 11449</strain>
    </source>
</reference>
<keyword evidence="2" id="KW-0808">Transferase</keyword>
<protein>
    <submittedName>
        <fullName evidence="2">Glycerol-3-phosphate acyltransferase</fullName>
    </submittedName>
</protein>
<dbReference type="GO" id="GO:0042840">
    <property type="term" value="P:D-glucuronate catabolic process"/>
    <property type="evidence" value="ECO:0007669"/>
    <property type="project" value="TreeGrafter"/>
</dbReference>
<dbReference type="RefSeq" id="WP_016419437.1">
    <property type="nucleotide sequence ID" value="NZ_FNND01000001.1"/>
</dbReference>
<evidence type="ECO:0000259" key="1">
    <source>
        <dbReference type="Pfam" id="PF01553"/>
    </source>
</evidence>
<dbReference type="OrthoDB" id="1078132at2"/>
<organism evidence="2 3">
    <name type="scientific">Capnocytophaga granulosa</name>
    <dbReference type="NCBI Taxonomy" id="45242"/>
    <lineage>
        <taxon>Bacteria</taxon>
        <taxon>Pseudomonadati</taxon>
        <taxon>Bacteroidota</taxon>
        <taxon>Flavobacteriia</taxon>
        <taxon>Flavobacteriales</taxon>
        <taxon>Flavobacteriaceae</taxon>
        <taxon>Capnocytophaga</taxon>
    </lineage>
</organism>
<dbReference type="GO" id="GO:0016746">
    <property type="term" value="F:acyltransferase activity"/>
    <property type="evidence" value="ECO:0007669"/>
    <property type="project" value="UniProtKB-KW"/>
</dbReference>
<dbReference type="PANTHER" id="PTHR30068:SF3">
    <property type="entry name" value="PHOSPHOLIPID_GLYCEROL ACYLTRANSFERASE DOMAIN-CONTAINING PROTEIN"/>
    <property type="match status" value="1"/>
</dbReference>
<dbReference type="Proteomes" id="UP000182771">
    <property type="component" value="Unassembled WGS sequence"/>
</dbReference>
<sequence>MTDFSQIRPFHDSEVSEILNYIKDNPTIYQLLQFGFPKLNEQEQMNLLLSCKKIRDFQSRIMYPIIKSAISKSVTQLSDDGFEYLNPSQSYLFISNHRDIILDTSFLNVLLHEKGFKMTASAMGSNLVNTPFLLAFAKLNRNFIIHRGLSPRETLQKSQLVSQFIARCVIEKNRSVWIAQREGRTKDGNDRTQQGVIKMLSMNCPKQMPLMTYFKQLHIVPMAISYEFDPTDILKIPALLAQHHGVEYIKKENEDYNNIVQGLVGQKGCVHISVGKPLYEDLDLIAAQEEHTNRQIQALVELMDARIHSQYKLFASNYIAYDLLNDIERFSDKYTEKELRQFERRLENRSNSEGNISRKKFLEMYANPVINKLKL</sequence>
<comment type="caution">
    <text evidence="2">The sequence shown here is derived from an EMBL/GenBank/DDBJ whole genome shotgun (WGS) entry which is preliminary data.</text>
</comment>
<dbReference type="PANTHER" id="PTHR30068">
    <property type="entry name" value="URONATE ISOMERASE"/>
    <property type="match status" value="1"/>
</dbReference>
<dbReference type="Pfam" id="PF01553">
    <property type="entry name" value="Acyltransferase"/>
    <property type="match status" value="1"/>
</dbReference>
<dbReference type="EMBL" id="FNND01000001">
    <property type="protein sequence ID" value="SDW05165.1"/>
    <property type="molecule type" value="Genomic_DNA"/>
</dbReference>
<dbReference type="GO" id="GO:0019698">
    <property type="term" value="P:D-galacturonate catabolic process"/>
    <property type="evidence" value="ECO:0007669"/>
    <property type="project" value="TreeGrafter"/>
</dbReference>
<evidence type="ECO:0000313" key="3">
    <source>
        <dbReference type="Proteomes" id="UP000182771"/>
    </source>
</evidence>
<feature type="domain" description="Phospholipid/glycerol acyltransferase" evidence="1">
    <location>
        <begin position="81"/>
        <end position="225"/>
    </location>
</feature>
<gene>
    <name evidence="2" type="ORF">SAMN05444420_101122</name>
</gene>
<dbReference type="GeneID" id="85018003"/>
<proteinExistence type="predicted"/>